<keyword evidence="7" id="KW-1185">Reference proteome</keyword>
<keyword evidence="4" id="KW-0862">Zinc</keyword>
<evidence type="ECO:0000313" key="7">
    <source>
        <dbReference type="Proteomes" id="UP000609531"/>
    </source>
</evidence>
<dbReference type="EMBL" id="JAEKJA010000007">
    <property type="protein sequence ID" value="MBJ3775975.1"/>
    <property type="molecule type" value="Genomic_DNA"/>
</dbReference>
<dbReference type="Proteomes" id="UP000609531">
    <property type="component" value="Unassembled WGS sequence"/>
</dbReference>
<evidence type="ECO:0000313" key="6">
    <source>
        <dbReference type="EMBL" id="MBJ3775975.1"/>
    </source>
</evidence>
<dbReference type="SUPFAM" id="SSF102215">
    <property type="entry name" value="Creatininase"/>
    <property type="match status" value="1"/>
</dbReference>
<dbReference type="PANTHER" id="PTHR35005">
    <property type="entry name" value="3-DEHYDRO-SCYLLO-INOSOSE HYDROLASE"/>
    <property type="match status" value="1"/>
</dbReference>
<dbReference type="AlphaFoldDB" id="A0A934MGI8"/>
<evidence type="ECO:0000256" key="1">
    <source>
        <dbReference type="ARBA" id="ARBA00001947"/>
    </source>
</evidence>
<reference evidence="6" key="1">
    <citation type="submission" date="2020-12" db="EMBL/GenBank/DDBJ databases">
        <title>Bacterial taxonomy.</title>
        <authorList>
            <person name="Pan X."/>
        </authorList>
    </citation>
    <scope>NUCLEOTIDE SEQUENCE</scope>
    <source>
        <strain evidence="6">B2012</strain>
    </source>
</reference>
<dbReference type="Gene3D" id="3.40.50.10310">
    <property type="entry name" value="Creatininase"/>
    <property type="match status" value="1"/>
</dbReference>
<comment type="caution">
    <text evidence="6">The sequence shown here is derived from an EMBL/GenBank/DDBJ whole genome shotgun (WGS) entry which is preliminary data.</text>
</comment>
<dbReference type="PROSITE" id="PS50890">
    <property type="entry name" value="PUA"/>
    <property type="match status" value="1"/>
</dbReference>
<dbReference type="GO" id="GO:0006602">
    <property type="term" value="P:creatinine catabolic process"/>
    <property type="evidence" value="ECO:0007669"/>
    <property type="project" value="InterPro"/>
</dbReference>
<evidence type="ECO:0000256" key="5">
    <source>
        <dbReference type="ARBA" id="ARBA00024029"/>
    </source>
</evidence>
<dbReference type="PANTHER" id="PTHR35005:SF1">
    <property type="entry name" value="2-AMINO-5-FORMYLAMINO-6-RIBOSYLAMINOPYRIMIDIN-4(3H)-ONE 5'-MONOPHOSPHATE DEFORMYLASE"/>
    <property type="match status" value="1"/>
</dbReference>
<accession>A0A934MGI8</accession>
<dbReference type="Pfam" id="PF02633">
    <property type="entry name" value="Creatininase"/>
    <property type="match status" value="1"/>
</dbReference>
<dbReference type="InterPro" id="IPR024087">
    <property type="entry name" value="Creatininase-like_sf"/>
</dbReference>
<dbReference type="GO" id="GO:0016811">
    <property type="term" value="F:hydrolase activity, acting on carbon-nitrogen (but not peptide) bonds, in linear amides"/>
    <property type="evidence" value="ECO:0007669"/>
    <property type="project" value="TreeGrafter"/>
</dbReference>
<dbReference type="GO" id="GO:0046872">
    <property type="term" value="F:metal ion binding"/>
    <property type="evidence" value="ECO:0007669"/>
    <property type="project" value="UniProtKB-KW"/>
</dbReference>
<keyword evidence="3 6" id="KW-0378">Hydrolase</keyword>
<protein>
    <submittedName>
        <fullName evidence="6">Creatininase</fullName>
        <ecNumber evidence="6">3.5.2.10</ecNumber>
    </submittedName>
</protein>
<dbReference type="EC" id="3.5.2.10" evidence="6"/>
<dbReference type="GO" id="GO:0009231">
    <property type="term" value="P:riboflavin biosynthetic process"/>
    <property type="evidence" value="ECO:0007669"/>
    <property type="project" value="TreeGrafter"/>
</dbReference>
<evidence type="ECO:0000256" key="4">
    <source>
        <dbReference type="ARBA" id="ARBA00022833"/>
    </source>
</evidence>
<gene>
    <name evidence="6" type="ORF">JCR33_09775</name>
</gene>
<dbReference type="NCBIfam" id="TIGR04448">
    <property type="entry name" value="creatininase"/>
    <property type="match status" value="1"/>
</dbReference>
<sequence length="255" mass="28053">MTVRMADMAWPEYEKRIKAGAVVILPVGSIEQHSYHLPLGVDRYLPALVAERAAEELGAIVAEPVLYGARSQMRMGGGQTYPGTTSLSPVTLMHVIRDVLTAFIAHGAKKIVVCNGHYENMMFTFEGIDMALKDAKMLGVDDVRVMRFEYWDYMTRETIDALFPDGYPGMELEHAALIETSLMLHFRPDLVDMSKLPNESAGDFPAYDIFPATREGVPPSGALSPPNRARAEYGARIAGDCVKGIVADIRKVFGA</sequence>
<comment type="cofactor">
    <cofactor evidence="1">
        <name>Zn(2+)</name>
        <dbReference type="ChEBI" id="CHEBI:29105"/>
    </cofactor>
</comment>
<organism evidence="6 7">
    <name type="scientific">Acuticoccus mangrovi</name>
    <dbReference type="NCBI Taxonomy" id="2796142"/>
    <lineage>
        <taxon>Bacteria</taxon>
        <taxon>Pseudomonadati</taxon>
        <taxon>Pseudomonadota</taxon>
        <taxon>Alphaproteobacteria</taxon>
        <taxon>Hyphomicrobiales</taxon>
        <taxon>Amorphaceae</taxon>
        <taxon>Acuticoccus</taxon>
    </lineage>
</organism>
<proteinExistence type="inferred from homology"/>
<dbReference type="GO" id="GO:0006601">
    <property type="term" value="P:creatine biosynthetic process"/>
    <property type="evidence" value="ECO:0007669"/>
    <property type="project" value="InterPro"/>
</dbReference>
<dbReference type="GO" id="GO:0047789">
    <property type="term" value="F:creatininase activity"/>
    <property type="evidence" value="ECO:0007669"/>
    <property type="project" value="UniProtKB-EC"/>
</dbReference>
<evidence type="ECO:0000256" key="3">
    <source>
        <dbReference type="ARBA" id="ARBA00022801"/>
    </source>
</evidence>
<dbReference type="InterPro" id="IPR031034">
    <property type="entry name" value="Creatininase"/>
</dbReference>
<evidence type="ECO:0000256" key="2">
    <source>
        <dbReference type="ARBA" id="ARBA00022723"/>
    </source>
</evidence>
<comment type="similarity">
    <text evidence="5">Belongs to the creatininase superfamily.</text>
</comment>
<dbReference type="InterPro" id="IPR003785">
    <property type="entry name" value="Creatininase/forma_Hydrolase"/>
</dbReference>
<keyword evidence="2" id="KW-0479">Metal-binding</keyword>
<dbReference type="RefSeq" id="WP_198881869.1">
    <property type="nucleotide sequence ID" value="NZ_JAEKJA010000007.1"/>
</dbReference>
<name>A0A934MGI8_9HYPH</name>